<comment type="caution">
    <text evidence="11">The sequence shown here is derived from an EMBL/GenBank/DDBJ whole genome shotgun (WGS) entry which is preliminary data.</text>
</comment>
<dbReference type="AlphaFoldDB" id="A0AAN6DWB9"/>
<evidence type="ECO:0000256" key="9">
    <source>
        <dbReference type="SAM" id="MobiDB-lite"/>
    </source>
</evidence>
<feature type="region of interest" description="Disordered" evidence="9">
    <location>
        <begin position="468"/>
        <end position="515"/>
    </location>
</feature>
<evidence type="ECO:0000256" key="7">
    <source>
        <dbReference type="ARBA" id="ARBA00076453"/>
    </source>
</evidence>
<accession>A0AAN6DWB9</accession>
<keyword evidence="3" id="KW-0698">rRNA processing</keyword>
<feature type="compositionally biased region" description="Basic residues" evidence="9">
    <location>
        <begin position="496"/>
        <end position="512"/>
    </location>
</feature>
<feature type="domain" description="BING4 C-terminal" evidence="10">
    <location>
        <begin position="380"/>
        <end position="459"/>
    </location>
</feature>
<dbReference type="InterPro" id="IPR036322">
    <property type="entry name" value="WD40_repeat_dom_sf"/>
</dbReference>
<evidence type="ECO:0000256" key="3">
    <source>
        <dbReference type="ARBA" id="ARBA00022552"/>
    </source>
</evidence>
<evidence type="ECO:0000256" key="1">
    <source>
        <dbReference type="ARBA" id="ARBA00004099"/>
    </source>
</evidence>
<dbReference type="GO" id="GO:0032040">
    <property type="term" value="C:small-subunit processome"/>
    <property type="evidence" value="ECO:0007669"/>
    <property type="project" value="TreeGrafter"/>
</dbReference>
<dbReference type="EMBL" id="MU404354">
    <property type="protein sequence ID" value="KAI1612648.1"/>
    <property type="molecule type" value="Genomic_DNA"/>
</dbReference>
<evidence type="ECO:0000256" key="8">
    <source>
        <dbReference type="PROSITE-ProRule" id="PRU00221"/>
    </source>
</evidence>
<dbReference type="PROSITE" id="PS50082">
    <property type="entry name" value="WD_REPEATS_2"/>
    <property type="match status" value="1"/>
</dbReference>
<comment type="function">
    <text evidence="1">Involved in nucleolar processing of pre-18S ribosomal RNA.</text>
</comment>
<feature type="compositionally biased region" description="Basic and acidic residues" evidence="9">
    <location>
        <begin position="468"/>
        <end position="480"/>
    </location>
</feature>
<dbReference type="FunFam" id="2.130.10.10:FF:000378">
    <property type="entry name" value="U3 small nucleolar RNA-associated protein 7"/>
    <property type="match status" value="1"/>
</dbReference>
<evidence type="ECO:0000256" key="5">
    <source>
        <dbReference type="ARBA" id="ARBA00022737"/>
    </source>
</evidence>
<keyword evidence="12" id="KW-1185">Reference proteome</keyword>
<gene>
    <name evidence="11" type="ORF">EDD36DRAFT_242880</name>
</gene>
<dbReference type="GO" id="GO:0030686">
    <property type="term" value="C:90S preribosome"/>
    <property type="evidence" value="ECO:0007669"/>
    <property type="project" value="TreeGrafter"/>
</dbReference>
<keyword evidence="5" id="KW-0677">Repeat</keyword>
<dbReference type="PANTHER" id="PTHR14085:SF3">
    <property type="entry name" value="WD REPEAT-CONTAINING PROTEIN 46"/>
    <property type="match status" value="1"/>
</dbReference>
<sequence>METLVKNGDGQLTIHNLPPPAKTKRAPTGTLTAENRENQVRLAEARKKYGRGRPVRLNEVKDKKLRANLQRIENKYRTAVLNAKDAEILYENQEGFLQPESELEKTYKVRQDDILDAVGVQQANKSVDFKLDLGPYVSDYTRNGRSLLLAGRKGHIATCEWRDGKPGCEMHLNETVRDAKWLHNDQYFAVAQKKYTYIYDHAGVEIHCLKKYVETTHLEFLPYHFLLAGIENSGYLRYTDTSTGQIVAEHPTRKGAPTALAQNPYNAILHVGHQNGTVSLWSPNSTTPLVKMQSNAGPVRSIAIDRSGHYMLCGGQDLRLKLWDLRAMKELHTYKTRQPASSIDISDRGLAAIGNGTGVTIWKDLFTGLTSSDPSKVRSPYLNWGNDGLRVERVQFCPFEDVLGISHAQGFSSIIVPGAGEANYDALEVNPYETRKQRQETEVKSLLTKLQPETIALDPSFIGTLDARSAEQRRREKDLDAPPLDPLSKLKDRNRMRGKNSALRRHLRKKGGKNIIDEKRLRLEEMKKERAQRVDERVKKDKVELGPALARFARRGSRVTGPYRQTSLLSA</sequence>
<dbReference type="SUPFAM" id="SSF50978">
    <property type="entry name" value="WD40 repeat-like"/>
    <property type="match status" value="1"/>
</dbReference>
<evidence type="ECO:0000256" key="4">
    <source>
        <dbReference type="ARBA" id="ARBA00022574"/>
    </source>
</evidence>
<feature type="region of interest" description="Disordered" evidence="9">
    <location>
        <begin position="1"/>
        <end position="27"/>
    </location>
</feature>
<dbReference type="InterPro" id="IPR001680">
    <property type="entry name" value="WD40_rpt"/>
</dbReference>
<dbReference type="InterPro" id="IPR012952">
    <property type="entry name" value="BING4_C_dom"/>
</dbReference>
<proteinExistence type="predicted"/>
<evidence type="ECO:0000256" key="6">
    <source>
        <dbReference type="ARBA" id="ARBA00023242"/>
    </source>
</evidence>
<dbReference type="PANTHER" id="PTHR14085">
    <property type="entry name" value="WD-REPEAT PROTEIN BING4"/>
    <property type="match status" value="1"/>
</dbReference>
<comment type="subcellular location">
    <subcellularLocation>
        <location evidence="2">Nucleus</location>
        <location evidence="2">Nucleolus</location>
    </subcellularLocation>
</comment>
<dbReference type="PROSITE" id="PS50294">
    <property type="entry name" value="WD_REPEATS_REGION"/>
    <property type="match status" value="1"/>
</dbReference>
<reference evidence="11" key="1">
    <citation type="journal article" date="2022" name="bioRxiv">
        <title>Deciphering the potential niche of two novel black yeast fungi from a biological soil crust based on their genomes, phenotypes, and melanin regulation.</title>
        <authorList>
            <consortium name="DOE Joint Genome Institute"/>
            <person name="Carr E.C."/>
            <person name="Barton Q."/>
            <person name="Grambo S."/>
            <person name="Sullivan M."/>
            <person name="Renfro C.M."/>
            <person name="Kuo A."/>
            <person name="Pangilinan J."/>
            <person name="Lipzen A."/>
            <person name="Keymanesh K."/>
            <person name="Savage E."/>
            <person name="Barry K."/>
            <person name="Grigoriev I.V."/>
            <person name="Riekhof W.R."/>
            <person name="Harris S.S."/>
        </authorList>
    </citation>
    <scope>NUCLEOTIDE SEQUENCE</scope>
    <source>
        <strain evidence="11">JF 03-4F</strain>
    </source>
</reference>
<dbReference type="InterPro" id="IPR040315">
    <property type="entry name" value="WDR46/Utp7"/>
</dbReference>
<feature type="repeat" description="WD" evidence="8">
    <location>
        <begin position="292"/>
        <end position="333"/>
    </location>
</feature>
<evidence type="ECO:0000259" key="10">
    <source>
        <dbReference type="SMART" id="SM01033"/>
    </source>
</evidence>
<dbReference type="Pfam" id="PF08149">
    <property type="entry name" value="BING4CT"/>
    <property type="match status" value="1"/>
</dbReference>
<evidence type="ECO:0000313" key="12">
    <source>
        <dbReference type="Proteomes" id="UP001203852"/>
    </source>
</evidence>
<evidence type="ECO:0000313" key="11">
    <source>
        <dbReference type="EMBL" id="KAI1612648.1"/>
    </source>
</evidence>
<evidence type="ECO:0000256" key="2">
    <source>
        <dbReference type="ARBA" id="ARBA00004604"/>
    </source>
</evidence>
<organism evidence="11 12">
    <name type="scientific">Exophiala viscosa</name>
    <dbReference type="NCBI Taxonomy" id="2486360"/>
    <lineage>
        <taxon>Eukaryota</taxon>
        <taxon>Fungi</taxon>
        <taxon>Dikarya</taxon>
        <taxon>Ascomycota</taxon>
        <taxon>Pezizomycotina</taxon>
        <taxon>Eurotiomycetes</taxon>
        <taxon>Chaetothyriomycetidae</taxon>
        <taxon>Chaetothyriales</taxon>
        <taxon>Herpotrichiellaceae</taxon>
        <taxon>Exophiala</taxon>
    </lineage>
</organism>
<keyword evidence="6" id="KW-0539">Nucleus</keyword>
<dbReference type="Pfam" id="PF00400">
    <property type="entry name" value="WD40"/>
    <property type="match status" value="1"/>
</dbReference>
<name>A0AAN6DWB9_9EURO</name>
<keyword evidence="4 8" id="KW-0853">WD repeat</keyword>
<dbReference type="Proteomes" id="UP001203852">
    <property type="component" value="Unassembled WGS sequence"/>
</dbReference>
<dbReference type="SMART" id="SM01033">
    <property type="entry name" value="BING4CT"/>
    <property type="match status" value="1"/>
</dbReference>
<dbReference type="GO" id="GO:0000462">
    <property type="term" value="P:maturation of SSU-rRNA from tricistronic rRNA transcript (SSU-rRNA, 5.8S rRNA, LSU-rRNA)"/>
    <property type="evidence" value="ECO:0007669"/>
    <property type="project" value="TreeGrafter"/>
</dbReference>
<dbReference type="InterPro" id="IPR015943">
    <property type="entry name" value="WD40/YVTN_repeat-like_dom_sf"/>
</dbReference>
<dbReference type="Gene3D" id="2.130.10.10">
    <property type="entry name" value="YVTN repeat-like/Quinoprotein amine dehydrogenase"/>
    <property type="match status" value="1"/>
</dbReference>
<dbReference type="SMART" id="SM00320">
    <property type="entry name" value="WD40"/>
    <property type="match status" value="4"/>
</dbReference>
<protein>
    <recommendedName>
        <fullName evidence="7">U three protein 7</fullName>
    </recommendedName>
</protein>